<feature type="transmembrane region" description="Helical" evidence="8">
    <location>
        <begin position="20"/>
        <end position="38"/>
    </location>
</feature>
<dbReference type="InterPro" id="IPR051449">
    <property type="entry name" value="ABC-2_transporter_component"/>
</dbReference>
<evidence type="ECO:0000256" key="8">
    <source>
        <dbReference type="SAM" id="Phobius"/>
    </source>
</evidence>
<evidence type="ECO:0000259" key="9">
    <source>
        <dbReference type="PROSITE" id="PS51012"/>
    </source>
</evidence>
<name>A0A3B0W0R3_9ZZZZ</name>
<dbReference type="InterPro" id="IPR047817">
    <property type="entry name" value="ABC2_TM_bact-type"/>
</dbReference>
<keyword evidence="4" id="KW-1003">Cell membrane</keyword>
<evidence type="ECO:0000256" key="3">
    <source>
        <dbReference type="ARBA" id="ARBA00022448"/>
    </source>
</evidence>
<dbReference type="GO" id="GO:0005886">
    <property type="term" value="C:plasma membrane"/>
    <property type="evidence" value="ECO:0007669"/>
    <property type="project" value="UniProtKB-SubCell"/>
</dbReference>
<feature type="domain" description="ABC transmembrane type-2" evidence="9">
    <location>
        <begin position="164"/>
        <end position="396"/>
    </location>
</feature>
<keyword evidence="7 8" id="KW-0472">Membrane</keyword>
<dbReference type="PANTHER" id="PTHR30294">
    <property type="entry name" value="MEMBRANE COMPONENT OF ABC TRANSPORTER YHHJ-RELATED"/>
    <property type="match status" value="1"/>
</dbReference>
<organism evidence="10">
    <name type="scientific">hydrothermal vent metagenome</name>
    <dbReference type="NCBI Taxonomy" id="652676"/>
    <lineage>
        <taxon>unclassified sequences</taxon>
        <taxon>metagenomes</taxon>
        <taxon>ecological metagenomes</taxon>
    </lineage>
</organism>
<feature type="transmembrane region" description="Helical" evidence="8">
    <location>
        <begin position="320"/>
        <end position="337"/>
    </location>
</feature>
<dbReference type="EMBL" id="UOFC01000287">
    <property type="protein sequence ID" value="VAW49488.1"/>
    <property type="molecule type" value="Genomic_DNA"/>
</dbReference>
<protein>
    <recommendedName>
        <fullName evidence="9">ABC transmembrane type-2 domain-containing protein</fullName>
    </recommendedName>
</protein>
<evidence type="ECO:0000256" key="2">
    <source>
        <dbReference type="ARBA" id="ARBA00007783"/>
    </source>
</evidence>
<comment type="similarity">
    <text evidence="2">Belongs to the ABC-2 integral membrane protein family.</text>
</comment>
<sequence>MFWTTLKKEFTLVFRDIHSVLVLFVMPVVFIIIMSLAMQEQLSSDSDIRVNLKLSHSNNGYLSLNLINELSKNEFLNVTLELIATPSGYFSDNGNEDNTLAVISLSDDFDKRMAESKVEDPVIHLWLAPNVDSRTRVIIVSAIKEAYMKVLLSQQFSNANLGFSGFLSPLDNDVFLKTDYAFNVNDSEQEGKVPSSVQQSVPAWLIFSMFFVVIPLSTTLVTERQQGTLLRLRSMNFSINLFLLAKLVPYLLINQVQLILMLLVGRYLIPLFGGEYLMIGDEYFAIALVSLAVGFSAVGFALLIAVVVKTTEQATSIGGVSNILLAAIGGIMVPKFIMPEYLQDFTNISPMAWGLEGFLDIFLRNSGVNGILTEVGGLMLFGLISLTLAFIVFHRQANN</sequence>
<dbReference type="GO" id="GO:0140359">
    <property type="term" value="F:ABC-type transporter activity"/>
    <property type="evidence" value="ECO:0007669"/>
    <property type="project" value="InterPro"/>
</dbReference>
<evidence type="ECO:0000256" key="4">
    <source>
        <dbReference type="ARBA" id="ARBA00022475"/>
    </source>
</evidence>
<keyword evidence="5 8" id="KW-0812">Transmembrane</keyword>
<feature type="transmembrane region" description="Helical" evidence="8">
    <location>
        <begin position="201"/>
        <end position="221"/>
    </location>
</feature>
<evidence type="ECO:0000256" key="5">
    <source>
        <dbReference type="ARBA" id="ARBA00022692"/>
    </source>
</evidence>
<dbReference type="InterPro" id="IPR013525">
    <property type="entry name" value="ABC2_TM"/>
</dbReference>
<feature type="transmembrane region" description="Helical" evidence="8">
    <location>
        <begin position="283"/>
        <end position="308"/>
    </location>
</feature>
<accession>A0A3B0W0R3</accession>
<dbReference type="Pfam" id="PF12698">
    <property type="entry name" value="ABC2_membrane_3"/>
    <property type="match status" value="1"/>
</dbReference>
<reference evidence="10" key="1">
    <citation type="submission" date="2018-06" db="EMBL/GenBank/DDBJ databases">
        <authorList>
            <person name="Zhirakovskaya E."/>
        </authorList>
    </citation>
    <scope>NUCLEOTIDE SEQUENCE</scope>
</reference>
<proteinExistence type="inferred from homology"/>
<dbReference type="AlphaFoldDB" id="A0A3B0W0R3"/>
<feature type="transmembrane region" description="Helical" evidence="8">
    <location>
        <begin position="241"/>
        <end position="263"/>
    </location>
</feature>
<evidence type="ECO:0000256" key="7">
    <source>
        <dbReference type="ARBA" id="ARBA00023136"/>
    </source>
</evidence>
<comment type="subcellular location">
    <subcellularLocation>
        <location evidence="1">Cell membrane</location>
        <topology evidence="1">Multi-pass membrane protein</topology>
    </subcellularLocation>
</comment>
<dbReference type="PANTHER" id="PTHR30294:SF38">
    <property type="entry name" value="TRANSPORT PERMEASE PROTEIN"/>
    <property type="match status" value="1"/>
</dbReference>
<keyword evidence="3" id="KW-0813">Transport</keyword>
<feature type="transmembrane region" description="Helical" evidence="8">
    <location>
        <begin position="371"/>
        <end position="393"/>
    </location>
</feature>
<dbReference type="PROSITE" id="PS51012">
    <property type="entry name" value="ABC_TM2"/>
    <property type="match status" value="1"/>
</dbReference>
<evidence type="ECO:0000313" key="10">
    <source>
        <dbReference type="EMBL" id="VAW49488.1"/>
    </source>
</evidence>
<evidence type="ECO:0000256" key="6">
    <source>
        <dbReference type="ARBA" id="ARBA00022989"/>
    </source>
</evidence>
<keyword evidence="6 8" id="KW-1133">Transmembrane helix</keyword>
<evidence type="ECO:0000256" key="1">
    <source>
        <dbReference type="ARBA" id="ARBA00004651"/>
    </source>
</evidence>
<gene>
    <name evidence="10" type="ORF">MNBD_GAMMA03-1908</name>
</gene>